<dbReference type="InterPro" id="IPR011063">
    <property type="entry name" value="TilS/TtcA_N"/>
</dbReference>
<feature type="domain" description="tRNA(Ile)-lysidine synthase substrate-binding" evidence="9">
    <location>
        <begin position="261"/>
        <end position="316"/>
    </location>
</feature>
<dbReference type="PANTHER" id="PTHR43033">
    <property type="entry name" value="TRNA(ILE)-LYSIDINE SYNTHASE-RELATED"/>
    <property type="match status" value="1"/>
</dbReference>
<keyword evidence="2 7" id="KW-0436">Ligase</keyword>
<dbReference type="PANTHER" id="PTHR43033:SF1">
    <property type="entry name" value="TRNA(ILE)-LYSIDINE SYNTHASE-RELATED"/>
    <property type="match status" value="1"/>
</dbReference>
<dbReference type="GO" id="GO:0032267">
    <property type="term" value="F:tRNA(Ile)-lysidine synthase activity"/>
    <property type="evidence" value="ECO:0007669"/>
    <property type="project" value="UniProtKB-EC"/>
</dbReference>
<sequence length="328" mass="37103">MQDNKLNRQLIETVRTKQLFKASDHIVVAFSGGHDSLTLLNWLTQQYLPQALQPKVSALYVNHQLRDDAPAEAQFVREVFDTNPQLAETKIVTLEWDEVPTSAIEEQARDRRYAALVDFAQTIGANKIVTAHHATDQAETILYKLIRGGHIQQLQGMQPKVPLTETIELVRPFLGIAKGSLDTLLDKPLQQWITDSSNQDNRFARNRIRNRVMPELQQINQQASAHINESAEQLSGMQYLLEASLPQYFSALEAGTFDWSMPDAAITYVLQAWLNEQGLYQVKQRQLQQALQLMRNDSVAHGIIDLGKGWQLVREQAILALVSIGQES</sequence>
<evidence type="ECO:0000256" key="2">
    <source>
        <dbReference type="ARBA" id="ARBA00022598"/>
    </source>
</evidence>
<proteinExistence type="inferred from homology"/>
<dbReference type="RefSeq" id="WP_124943721.1">
    <property type="nucleotide sequence ID" value="NZ_RHGY01000009.1"/>
</dbReference>
<comment type="function">
    <text evidence="7">Ligates lysine onto the cytidine present at position 34 of the AUA codon-specific tRNA(Ile) that contains the anticodon CAU, in an ATP-dependent manner. Cytidine is converted to lysidine, thus changing the amino acid specificity of the tRNA from methionine to isoleucine.</text>
</comment>
<dbReference type="HAMAP" id="MF_01161">
    <property type="entry name" value="tRNA_Ile_lys_synt"/>
    <property type="match status" value="1"/>
</dbReference>
<gene>
    <name evidence="7 10" type="primary">tilS</name>
    <name evidence="10" type="ORF">D3P96_07410</name>
</gene>
<comment type="similarity">
    <text evidence="7">Belongs to the tRNA(Ile)-lysidine synthase family.</text>
</comment>
<dbReference type="SUPFAM" id="SSF52402">
    <property type="entry name" value="Adenine nucleotide alpha hydrolases-like"/>
    <property type="match status" value="1"/>
</dbReference>
<comment type="domain">
    <text evidence="7">The N-terminal region contains the highly conserved SGGXDS motif, predicted to be a P-loop motif involved in ATP binding.</text>
</comment>
<keyword evidence="5 7" id="KW-0067">ATP-binding</keyword>
<dbReference type="Pfam" id="PF01171">
    <property type="entry name" value="ATP_bind_3"/>
    <property type="match status" value="1"/>
</dbReference>
<comment type="catalytic activity">
    <reaction evidence="6 7">
        <text>cytidine(34) in tRNA(Ile2) + L-lysine + ATP = lysidine(34) in tRNA(Ile2) + AMP + diphosphate + H(+)</text>
        <dbReference type="Rhea" id="RHEA:43744"/>
        <dbReference type="Rhea" id="RHEA-COMP:10625"/>
        <dbReference type="Rhea" id="RHEA-COMP:10670"/>
        <dbReference type="ChEBI" id="CHEBI:15378"/>
        <dbReference type="ChEBI" id="CHEBI:30616"/>
        <dbReference type="ChEBI" id="CHEBI:32551"/>
        <dbReference type="ChEBI" id="CHEBI:33019"/>
        <dbReference type="ChEBI" id="CHEBI:82748"/>
        <dbReference type="ChEBI" id="CHEBI:83665"/>
        <dbReference type="ChEBI" id="CHEBI:456215"/>
        <dbReference type="EC" id="6.3.4.19"/>
    </reaction>
</comment>
<dbReference type="GO" id="GO:0005524">
    <property type="term" value="F:ATP binding"/>
    <property type="evidence" value="ECO:0007669"/>
    <property type="project" value="UniProtKB-UniRule"/>
</dbReference>
<dbReference type="AlphaFoldDB" id="A0A3P2RDL2"/>
<dbReference type="Gene3D" id="3.40.50.620">
    <property type="entry name" value="HUPs"/>
    <property type="match status" value="1"/>
</dbReference>
<feature type="domain" description="tRNA(Ile)-lysidine/2-thiocytidine synthase N-terminal" evidence="8">
    <location>
        <begin position="25"/>
        <end position="210"/>
    </location>
</feature>
<dbReference type="Pfam" id="PF09179">
    <property type="entry name" value="TilS"/>
    <property type="match status" value="1"/>
</dbReference>
<dbReference type="Proteomes" id="UP000275836">
    <property type="component" value="Unassembled WGS sequence"/>
</dbReference>
<keyword evidence="1 7" id="KW-0963">Cytoplasm</keyword>
<dbReference type="CDD" id="cd01992">
    <property type="entry name" value="TilS_N"/>
    <property type="match status" value="1"/>
</dbReference>
<protein>
    <recommendedName>
        <fullName evidence="7">tRNA(Ile)-lysidine synthase</fullName>
        <ecNumber evidence="7">6.3.4.19</ecNumber>
    </recommendedName>
    <alternativeName>
        <fullName evidence="7">tRNA(Ile)-2-lysyl-cytidine synthase</fullName>
    </alternativeName>
    <alternativeName>
        <fullName evidence="7">tRNA(Ile)-lysidine synthetase</fullName>
    </alternativeName>
</protein>
<evidence type="ECO:0000256" key="5">
    <source>
        <dbReference type="ARBA" id="ARBA00022840"/>
    </source>
</evidence>
<accession>A0A3P2RDL2</accession>
<evidence type="ECO:0000256" key="6">
    <source>
        <dbReference type="ARBA" id="ARBA00048539"/>
    </source>
</evidence>
<dbReference type="InterPro" id="IPR014729">
    <property type="entry name" value="Rossmann-like_a/b/a_fold"/>
</dbReference>
<evidence type="ECO:0000256" key="7">
    <source>
        <dbReference type="HAMAP-Rule" id="MF_01161"/>
    </source>
</evidence>
<dbReference type="InterPro" id="IPR012094">
    <property type="entry name" value="tRNA_Ile_lys_synt"/>
</dbReference>
<dbReference type="OrthoDB" id="9807403at2"/>
<dbReference type="InterPro" id="IPR012795">
    <property type="entry name" value="tRNA_Ile_lys_synt_N"/>
</dbReference>
<evidence type="ECO:0000259" key="8">
    <source>
        <dbReference type="Pfam" id="PF01171"/>
    </source>
</evidence>
<reference evidence="10 11" key="1">
    <citation type="submission" date="2018-10" db="EMBL/GenBank/DDBJ databases">
        <title>Draft genome sequence of Weissella viridescens UCO-SMC3.</title>
        <authorList>
            <person name="Garcia-Cancino A."/>
            <person name="Espinoza-Monje M."/>
            <person name="Albarracin L."/>
            <person name="Garcia-Castillo V."/>
            <person name="Campos-Martin J."/>
            <person name="Nakano Y."/>
            <person name="Guitierrez-Zamorano C."/>
            <person name="Ikeda-Ohtsubo W."/>
            <person name="Morita H."/>
            <person name="Kitazawa H."/>
            <person name="Villena J."/>
        </authorList>
    </citation>
    <scope>NUCLEOTIDE SEQUENCE [LARGE SCALE GENOMIC DNA]</scope>
    <source>
        <strain evidence="10 11">UCO-SMC3</strain>
    </source>
</reference>
<dbReference type="EC" id="6.3.4.19" evidence="7"/>
<evidence type="ECO:0000259" key="9">
    <source>
        <dbReference type="Pfam" id="PF09179"/>
    </source>
</evidence>
<comment type="caution">
    <text evidence="10">The sequence shown here is derived from an EMBL/GenBank/DDBJ whole genome shotgun (WGS) entry which is preliminary data.</text>
</comment>
<dbReference type="GO" id="GO:0005737">
    <property type="term" value="C:cytoplasm"/>
    <property type="evidence" value="ECO:0007669"/>
    <property type="project" value="UniProtKB-SubCell"/>
</dbReference>
<dbReference type="InterPro" id="IPR015262">
    <property type="entry name" value="tRNA_Ile_lys_synt_subst-bd"/>
</dbReference>
<organism evidence="10 11">
    <name type="scientific">Weissella viridescens</name>
    <name type="common">Lactobacillus viridescens</name>
    <dbReference type="NCBI Taxonomy" id="1629"/>
    <lineage>
        <taxon>Bacteria</taxon>
        <taxon>Bacillati</taxon>
        <taxon>Bacillota</taxon>
        <taxon>Bacilli</taxon>
        <taxon>Lactobacillales</taxon>
        <taxon>Lactobacillaceae</taxon>
        <taxon>Weissella</taxon>
    </lineage>
</organism>
<evidence type="ECO:0000256" key="1">
    <source>
        <dbReference type="ARBA" id="ARBA00022490"/>
    </source>
</evidence>
<feature type="binding site" evidence="7">
    <location>
        <begin position="31"/>
        <end position="36"/>
    </location>
    <ligand>
        <name>ATP</name>
        <dbReference type="ChEBI" id="CHEBI:30616"/>
    </ligand>
</feature>
<evidence type="ECO:0000313" key="10">
    <source>
        <dbReference type="EMBL" id="RRG17455.1"/>
    </source>
</evidence>
<dbReference type="NCBIfam" id="TIGR02432">
    <property type="entry name" value="lysidine_TilS_N"/>
    <property type="match status" value="1"/>
</dbReference>
<dbReference type="EMBL" id="RHGY01000009">
    <property type="protein sequence ID" value="RRG17455.1"/>
    <property type="molecule type" value="Genomic_DNA"/>
</dbReference>
<keyword evidence="4 7" id="KW-0547">Nucleotide-binding</keyword>
<comment type="subcellular location">
    <subcellularLocation>
        <location evidence="7">Cytoplasm</location>
    </subcellularLocation>
</comment>
<evidence type="ECO:0000256" key="4">
    <source>
        <dbReference type="ARBA" id="ARBA00022741"/>
    </source>
</evidence>
<dbReference type="GO" id="GO:0006400">
    <property type="term" value="P:tRNA modification"/>
    <property type="evidence" value="ECO:0007669"/>
    <property type="project" value="UniProtKB-UniRule"/>
</dbReference>
<evidence type="ECO:0000313" key="11">
    <source>
        <dbReference type="Proteomes" id="UP000275836"/>
    </source>
</evidence>
<keyword evidence="3 7" id="KW-0819">tRNA processing</keyword>
<name>A0A3P2RDL2_WEIVI</name>
<evidence type="ECO:0000256" key="3">
    <source>
        <dbReference type="ARBA" id="ARBA00022694"/>
    </source>
</evidence>